<gene>
    <name evidence="2" type="ORF">PG999_014323</name>
</gene>
<feature type="region of interest" description="Disordered" evidence="1">
    <location>
        <begin position="61"/>
        <end position="171"/>
    </location>
</feature>
<reference evidence="2 3" key="1">
    <citation type="submission" date="2023-01" db="EMBL/GenBank/DDBJ databases">
        <title>Analysis of 21 Apiospora genomes using comparative genomics revels a genus with tremendous synthesis potential of carbohydrate active enzymes and secondary metabolites.</title>
        <authorList>
            <person name="Sorensen T."/>
        </authorList>
    </citation>
    <scope>NUCLEOTIDE SEQUENCE [LARGE SCALE GENOMIC DNA]</scope>
    <source>
        <strain evidence="2 3">CBS 117206</strain>
    </source>
</reference>
<keyword evidence="3" id="KW-1185">Reference proteome</keyword>
<accession>A0AAW0Q3X8</accession>
<sequence length="171" mass="18879">MPDFDGRFPPRLRQLNQDGMSRFHRPDLSLACEIGTMELLITDIMLTGQFCHPSFRSTATFHPYRQPETSSSTGMSPGSRAKQPKMQKPIPDDRHSSCLTGGKVAKPATGNQLPTPPRPQDGRSIPIDDVLAATKKAAHDEAPGREFAPITRGPTRWTAQSHRLKFGPHCP</sequence>
<name>A0AAW0Q3X8_9PEZI</name>
<evidence type="ECO:0000313" key="2">
    <source>
        <dbReference type="EMBL" id="KAK8092736.1"/>
    </source>
</evidence>
<protein>
    <submittedName>
        <fullName evidence="2">Uncharacterized protein</fullName>
    </submittedName>
</protein>
<dbReference type="Proteomes" id="UP001392437">
    <property type="component" value="Unassembled WGS sequence"/>
</dbReference>
<dbReference type="EMBL" id="JAQQWP010000012">
    <property type="protein sequence ID" value="KAK8092736.1"/>
    <property type="molecule type" value="Genomic_DNA"/>
</dbReference>
<organism evidence="2 3">
    <name type="scientific">Apiospora kogelbergensis</name>
    <dbReference type="NCBI Taxonomy" id="1337665"/>
    <lineage>
        <taxon>Eukaryota</taxon>
        <taxon>Fungi</taxon>
        <taxon>Dikarya</taxon>
        <taxon>Ascomycota</taxon>
        <taxon>Pezizomycotina</taxon>
        <taxon>Sordariomycetes</taxon>
        <taxon>Xylariomycetidae</taxon>
        <taxon>Amphisphaeriales</taxon>
        <taxon>Apiosporaceae</taxon>
        <taxon>Apiospora</taxon>
    </lineage>
</organism>
<evidence type="ECO:0000313" key="3">
    <source>
        <dbReference type="Proteomes" id="UP001392437"/>
    </source>
</evidence>
<dbReference type="AlphaFoldDB" id="A0AAW0Q3X8"/>
<feature type="compositionally biased region" description="Basic residues" evidence="1">
    <location>
        <begin position="162"/>
        <end position="171"/>
    </location>
</feature>
<comment type="caution">
    <text evidence="2">The sequence shown here is derived from an EMBL/GenBank/DDBJ whole genome shotgun (WGS) entry which is preliminary data.</text>
</comment>
<evidence type="ECO:0000256" key="1">
    <source>
        <dbReference type="SAM" id="MobiDB-lite"/>
    </source>
</evidence>
<proteinExistence type="predicted"/>
<feature type="compositionally biased region" description="Polar residues" evidence="1">
    <location>
        <begin position="67"/>
        <end position="76"/>
    </location>
</feature>